<sequence>MPRRTGGSGPARHPGPDPRGRLPDRRRLPPHPSADAPPRPPTAIFAGNDGEALGVYQAAHSLGLRIPDDLSVVGFDDLPPAEIMIPALTTVRQPLGEMAAVAAELVVALSKGSPERARRVVLPTELVVRASTAARGAGSPLKAASPRSTMACSPVFAWSPPIKRWVLASW</sequence>
<comment type="caution">
    <text evidence="6">The sequence shown here is derived from an EMBL/GenBank/DDBJ whole genome shotgun (WGS) entry which is preliminary data.</text>
</comment>
<keyword evidence="1" id="KW-0805">Transcription regulation</keyword>
<evidence type="ECO:0000313" key="7">
    <source>
        <dbReference type="Proteomes" id="UP001596512"/>
    </source>
</evidence>
<dbReference type="Proteomes" id="UP001596512">
    <property type="component" value="Unassembled WGS sequence"/>
</dbReference>
<feature type="compositionally biased region" description="Basic and acidic residues" evidence="4">
    <location>
        <begin position="14"/>
        <end position="27"/>
    </location>
</feature>
<evidence type="ECO:0000256" key="4">
    <source>
        <dbReference type="SAM" id="MobiDB-lite"/>
    </source>
</evidence>
<dbReference type="Gene3D" id="3.40.50.2300">
    <property type="match status" value="2"/>
</dbReference>
<feature type="domain" description="Transcriptional regulator LacI/GalR-like sensor" evidence="5">
    <location>
        <begin position="37"/>
        <end position="132"/>
    </location>
</feature>
<evidence type="ECO:0000259" key="5">
    <source>
        <dbReference type="Pfam" id="PF13377"/>
    </source>
</evidence>
<feature type="compositionally biased region" description="Pro residues" evidence="4">
    <location>
        <begin position="30"/>
        <end position="41"/>
    </location>
</feature>
<organism evidence="6 7">
    <name type="scientific">Actinokineospora soli</name>
    <dbReference type="NCBI Taxonomy" id="1048753"/>
    <lineage>
        <taxon>Bacteria</taxon>
        <taxon>Bacillati</taxon>
        <taxon>Actinomycetota</taxon>
        <taxon>Actinomycetes</taxon>
        <taxon>Pseudonocardiales</taxon>
        <taxon>Pseudonocardiaceae</taxon>
        <taxon>Actinokineospora</taxon>
    </lineage>
</organism>
<dbReference type="EMBL" id="JBHTEY010000004">
    <property type="protein sequence ID" value="MFC7614356.1"/>
    <property type="molecule type" value="Genomic_DNA"/>
</dbReference>
<gene>
    <name evidence="6" type="ORF">ACFQV2_13315</name>
</gene>
<name>A0ABW2TLG1_9PSEU</name>
<protein>
    <submittedName>
        <fullName evidence="6">Substrate-binding domain-containing protein</fullName>
    </submittedName>
</protein>
<dbReference type="SUPFAM" id="SSF53822">
    <property type="entry name" value="Periplasmic binding protein-like I"/>
    <property type="match status" value="1"/>
</dbReference>
<dbReference type="InterPro" id="IPR028082">
    <property type="entry name" value="Peripla_BP_I"/>
</dbReference>
<evidence type="ECO:0000313" key="6">
    <source>
        <dbReference type="EMBL" id="MFC7614356.1"/>
    </source>
</evidence>
<evidence type="ECO:0000256" key="1">
    <source>
        <dbReference type="ARBA" id="ARBA00023015"/>
    </source>
</evidence>
<accession>A0ABW2TLG1</accession>
<keyword evidence="3" id="KW-0804">Transcription</keyword>
<dbReference type="PANTHER" id="PTHR30146:SF153">
    <property type="entry name" value="LACTOSE OPERON REPRESSOR"/>
    <property type="match status" value="1"/>
</dbReference>
<evidence type="ECO:0000256" key="3">
    <source>
        <dbReference type="ARBA" id="ARBA00023163"/>
    </source>
</evidence>
<feature type="region of interest" description="Disordered" evidence="4">
    <location>
        <begin position="1"/>
        <end position="42"/>
    </location>
</feature>
<dbReference type="Pfam" id="PF13377">
    <property type="entry name" value="Peripla_BP_3"/>
    <property type="match status" value="1"/>
</dbReference>
<reference evidence="7" key="1">
    <citation type="journal article" date="2019" name="Int. J. Syst. Evol. Microbiol.">
        <title>The Global Catalogue of Microorganisms (GCM) 10K type strain sequencing project: providing services to taxonomists for standard genome sequencing and annotation.</title>
        <authorList>
            <consortium name="The Broad Institute Genomics Platform"/>
            <consortium name="The Broad Institute Genome Sequencing Center for Infectious Disease"/>
            <person name="Wu L."/>
            <person name="Ma J."/>
        </authorList>
    </citation>
    <scope>NUCLEOTIDE SEQUENCE [LARGE SCALE GENOMIC DNA]</scope>
    <source>
        <strain evidence="7">JCM 17695</strain>
    </source>
</reference>
<keyword evidence="7" id="KW-1185">Reference proteome</keyword>
<evidence type="ECO:0000256" key="2">
    <source>
        <dbReference type="ARBA" id="ARBA00023125"/>
    </source>
</evidence>
<proteinExistence type="predicted"/>
<dbReference type="InterPro" id="IPR046335">
    <property type="entry name" value="LacI/GalR-like_sensor"/>
</dbReference>
<dbReference type="PANTHER" id="PTHR30146">
    <property type="entry name" value="LACI-RELATED TRANSCRIPTIONAL REPRESSOR"/>
    <property type="match status" value="1"/>
</dbReference>
<keyword evidence="2" id="KW-0238">DNA-binding</keyword>